<evidence type="ECO:0000313" key="1">
    <source>
        <dbReference type="EMBL" id="KAG9067684.1"/>
    </source>
</evidence>
<proteinExistence type="predicted"/>
<evidence type="ECO:0000313" key="2">
    <source>
        <dbReference type="Proteomes" id="UP000707451"/>
    </source>
</evidence>
<dbReference type="AlphaFoldDB" id="A0A9P7XUK8"/>
<protein>
    <submittedName>
        <fullName evidence="1">Uncharacterized protein</fullName>
    </submittedName>
</protein>
<dbReference type="EMBL" id="JAHRHY010000007">
    <property type="protein sequence ID" value="KAG9067684.1"/>
    <property type="molecule type" value="Genomic_DNA"/>
</dbReference>
<comment type="caution">
    <text evidence="1">The sequence shown here is derived from an EMBL/GenBank/DDBJ whole genome shotgun (WGS) entry which is preliminary data.</text>
</comment>
<gene>
    <name evidence="1" type="ORF">KI688_011271</name>
</gene>
<reference evidence="1" key="1">
    <citation type="submission" date="2021-06" db="EMBL/GenBank/DDBJ databases">
        <title>Genome Sequence of Mortierella hyaline Strain SCG-10, a Cold-Adapted, Nitrate-Reducing Fungus Isolated from Soil in Minnesota, USA.</title>
        <authorList>
            <person name="Aldossari N."/>
        </authorList>
    </citation>
    <scope>NUCLEOTIDE SEQUENCE</scope>
    <source>
        <strain evidence="1">SCG-10</strain>
    </source>
</reference>
<dbReference type="Proteomes" id="UP000707451">
    <property type="component" value="Unassembled WGS sequence"/>
</dbReference>
<sequence length="202" mass="23049">MHVSNLSTLVHFYSTTSSTPSYLLFRPCTLSIRKNHHKTLLRKNHRKNKNWHRNPLQISPDLDSCKAINTIRFTLVGLLALVGSVAASHNMCAYKKYGDFTDDYHVTLTHSNEANPIMDQSGEHFVSTKTQTFTNRRGRVDLDTGGGWSAAFDGTDWGGFWWMSKYDWGKKSVAWGCYNDKYAPGWCKMEMFEACKRKHGAS</sequence>
<accession>A0A9P7XUK8</accession>
<keyword evidence="2" id="KW-1185">Reference proteome</keyword>
<name>A0A9P7XUK8_9FUNG</name>
<organism evidence="1 2">
    <name type="scientific">Linnemannia hyalina</name>
    <dbReference type="NCBI Taxonomy" id="64524"/>
    <lineage>
        <taxon>Eukaryota</taxon>
        <taxon>Fungi</taxon>
        <taxon>Fungi incertae sedis</taxon>
        <taxon>Mucoromycota</taxon>
        <taxon>Mortierellomycotina</taxon>
        <taxon>Mortierellomycetes</taxon>
        <taxon>Mortierellales</taxon>
        <taxon>Mortierellaceae</taxon>
        <taxon>Linnemannia</taxon>
    </lineage>
</organism>
<dbReference type="OrthoDB" id="2388322at2759"/>